<dbReference type="CDD" id="cd11614">
    <property type="entry name" value="SAF_CpaB_FlgA_like"/>
    <property type="match status" value="1"/>
</dbReference>
<feature type="chain" id="PRO_5044991736" description="Flagella basal body P-ring formation protein FlgA" evidence="4">
    <location>
        <begin position="20"/>
        <end position="213"/>
    </location>
</feature>
<comment type="function">
    <text evidence="4">Involved in the assembly process of the P-ring formation. It may associate with FlgF on the rod constituting a structure essential for the P-ring assembly or may act as a modulator protein for the P-ring assembly.</text>
</comment>
<dbReference type="InterPro" id="IPR039246">
    <property type="entry name" value="Flagellar_FlgA"/>
</dbReference>
<dbReference type="Pfam" id="PF13144">
    <property type="entry name" value="ChapFlgA"/>
    <property type="match status" value="1"/>
</dbReference>
<evidence type="ECO:0000259" key="5">
    <source>
        <dbReference type="SMART" id="SM00858"/>
    </source>
</evidence>
<protein>
    <recommendedName>
        <fullName evidence="4">Flagella basal body P-ring formation protein FlgA</fullName>
    </recommendedName>
</protein>
<evidence type="ECO:0000313" key="7">
    <source>
        <dbReference type="Proteomes" id="UP001595607"/>
    </source>
</evidence>
<feature type="signal peptide" evidence="4">
    <location>
        <begin position="1"/>
        <end position="19"/>
    </location>
</feature>
<dbReference type="Proteomes" id="UP001595607">
    <property type="component" value="Unassembled WGS sequence"/>
</dbReference>
<dbReference type="SMART" id="SM00858">
    <property type="entry name" value="SAF"/>
    <property type="match status" value="1"/>
</dbReference>
<keyword evidence="6" id="KW-0966">Cell projection</keyword>
<comment type="caution">
    <text evidence="6">The sequence shown here is derived from an EMBL/GenBank/DDBJ whole genome shotgun (WGS) entry which is preliminary data.</text>
</comment>
<keyword evidence="6" id="KW-0969">Cilium</keyword>
<dbReference type="Gene3D" id="2.30.30.760">
    <property type="match status" value="1"/>
</dbReference>
<proteinExistence type="inferred from homology"/>
<dbReference type="PANTHER" id="PTHR36307:SF1">
    <property type="entry name" value="FLAGELLA BASAL BODY P-RING FORMATION PROTEIN FLGA"/>
    <property type="match status" value="1"/>
</dbReference>
<dbReference type="PANTHER" id="PTHR36307">
    <property type="entry name" value="FLAGELLA BASAL BODY P-RING FORMATION PROTEIN FLGA"/>
    <property type="match status" value="1"/>
</dbReference>
<dbReference type="EMBL" id="JBHRVA010000003">
    <property type="protein sequence ID" value="MFC3303148.1"/>
    <property type="molecule type" value="Genomic_DNA"/>
</dbReference>
<evidence type="ECO:0000256" key="2">
    <source>
        <dbReference type="ARBA" id="ARBA00022729"/>
    </source>
</evidence>
<gene>
    <name evidence="6" type="primary">flgA</name>
    <name evidence="6" type="ORF">ACFONP_10435</name>
</gene>
<feature type="domain" description="SAF" evidence="5">
    <location>
        <begin position="89"/>
        <end position="151"/>
    </location>
</feature>
<evidence type="ECO:0000313" key="6">
    <source>
        <dbReference type="EMBL" id="MFC3303148.1"/>
    </source>
</evidence>
<dbReference type="RefSeq" id="WP_189575413.1">
    <property type="nucleotide sequence ID" value="NZ_BMXU01000002.1"/>
</dbReference>
<keyword evidence="2 4" id="KW-0732">Signal</keyword>
<keyword evidence="7" id="KW-1185">Reference proteome</keyword>
<dbReference type="InterPro" id="IPR017585">
    <property type="entry name" value="SAF_FlgA"/>
</dbReference>
<evidence type="ECO:0000256" key="1">
    <source>
        <dbReference type="ARBA" id="ARBA00004418"/>
    </source>
</evidence>
<keyword evidence="3 4" id="KW-0574">Periplasm</keyword>
<comment type="subcellular location">
    <subcellularLocation>
        <location evidence="1 4">Periplasm</location>
    </subcellularLocation>
</comment>
<reference evidence="7" key="1">
    <citation type="journal article" date="2019" name="Int. J. Syst. Evol. Microbiol.">
        <title>The Global Catalogue of Microorganisms (GCM) 10K type strain sequencing project: providing services to taxonomists for standard genome sequencing and annotation.</title>
        <authorList>
            <consortium name="The Broad Institute Genomics Platform"/>
            <consortium name="The Broad Institute Genome Sequencing Center for Infectious Disease"/>
            <person name="Wu L."/>
            <person name="Ma J."/>
        </authorList>
    </citation>
    <scope>NUCLEOTIDE SEQUENCE [LARGE SCALE GENOMIC DNA]</scope>
    <source>
        <strain evidence="7">KCTC 22245</strain>
    </source>
</reference>
<accession>A0ABV7MCF2</accession>
<keyword evidence="6" id="KW-0282">Flagellum</keyword>
<sequence>MIRSLLAFFAFIGVAFAQAPLPERVADAIREGALLPMDAEVKVLTMTRVVGEVEAVELVRFDRRTGNYEAIISHRGNQAKIKGRASVSVPVVVASRTLRRDHVIGPADLEVRNVSIAQVPADAFSMVEDAVGMSVKRSLVAGRPVREDDVGAPIVLRKNEAVEIVYERKGMVLSARGRALDEGAVGDAVRVVTDGQEQVVMGEVAGPGVVAIR</sequence>
<dbReference type="InterPro" id="IPR013974">
    <property type="entry name" value="SAF"/>
</dbReference>
<comment type="similarity">
    <text evidence="4">Belongs to the FlgA family.</text>
</comment>
<evidence type="ECO:0000256" key="3">
    <source>
        <dbReference type="ARBA" id="ARBA00022764"/>
    </source>
</evidence>
<keyword evidence="4" id="KW-1005">Bacterial flagellum biogenesis</keyword>
<evidence type="ECO:0000256" key="4">
    <source>
        <dbReference type="RuleBase" id="RU362063"/>
    </source>
</evidence>
<organism evidence="6 7">
    <name type="scientific">Parvularcula lutaonensis</name>
    <dbReference type="NCBI Taxonomy" id="491923"/>
    <lineage>
        <taxon>Bacteria</taxon>
        <taxon>Pseudomonadati</taxon>
        <taxon>Pseudomonadota</taxon>
        <taxon>Alphaproteobacteria</taxon>
        <taxon>Parvularculales</taxon>
        <taxon>Parvularculaceae</taxon>
        <taxon>Parvularcula</taxon>
    </lineage>
</organism>
<dbReference type="NCBIfam" id="TIGR03170">
    <property type="entry name" value="flgA_cterm"/>
    <property type="match status" value="1"/>
</dbReference>
<dbReference type="Gene3D" id="3.90.1210.10">
    <property type="entry name" value="Antifreeze-like/N-acetylneuraminic acid synthase C-terminal domain"/>
    <property type="match status" value="1"/>
</dbReference>
<name>A0ABV7MCF2_9PROT</name>